<sequence length="185" mass="21453">MPKHSGVNSKALEALIRKKEQKEALRRQKEAEELDKFWADDDKLTNAKLQRRHQAPKKPTRAEILRNQLLQQELSRKQSLESQDSYSVEQLLQPNPNREALREQLELEEQNIESVKASGLDDILSALSIAPSEGGDKRVKAAFIAFQERKMAELKVEYPNLKLSQYKDMIYKSWQRSPENPSNNR</sequence>
<feature type="coiled-coil region" evidence="3">
    <location>
        <begin position="8"/>
        <end position="35"/>
    </location>
</feature>
<dbReference type="GO" id="GO:0005634">
    <property type="term" value="C:nucleus"/>
    <property type="evidence" value="ECO:0007669"/>
    <property type="project" value="TreeGrafter"/>
</dbReference>
<feature type="compositionally biased region" description="Basic residues" evidence="4">
    <location>
        <begin position="49"/>
        <end position="59"/>
    </location>
</feature>
<keyword evidence="7" id="KW-1185">Reference proteome</keyword>
<gene>
    <name evidence="6" type="ORF">BdWA1_001275</name>
</gene>
<dbReference type="InterPro" id="IPR010422">
    <property type="entry name" value="Ccdc124/Oxs1"/>
</dbReference>
<evidence type="ECO:0000256" key="1">
    <source>
        <dbReference type="ARBA" id="ARBA00008296"/>
    </source>
</evidence>
<feature type="region of interest" description="Disordered" evidence="4">
    <location>
        <begin position="75"/>
        <end position="95"/>
    </location>
</feature>
<dbReference type="RefSeq" id="XP_067805108.1">
    <property type="nucleotide sequence ID" value="XM_067946317.1"/>
</dbReference>
<evidence type="ECO:0000313" key="6">
    <source>
        <dbReference type="EMBL" id="KAK2198266.1"/>
    </source>
</evidence>
<keyword evidence="2 3" id="KW-0175">Coiled coil</keyword>
<dbReference type="GO" id="GO:0003713">
    <property type="term" value="F:transcription coactivator activity"/>
    <property type="evidence" value="ECO:0007669"/>
    <property type="project" value="TreeGrafter"/>
</dbReference>
<dbReference type="PANTHER" id="PTHR21680:SF0">
    <property type="entry name" value="COILED-COIL DOMAIN-CONTAINING PROTEIN 124"/>
    <property type="match status" value="1"/>
</dbReference>
<dbReference type="GeneID" id="94335573"/>
<protein>
    <submittedName>
        <fullName evidence="6">Coiled-coil domain-containing protein 124-Oxs1</fullName>
    </submittedName>
</protein>
<evidence type="ECO:0000259" key="5">
    <source>
        <dbReference type="Pfam" id="PF06244"/>
    </source>
</evidence>
<comment type="similarity">
    <text evidence="1">Belongs to the CCDC124 family.</text>
</comment>
<dbReference type="EMBL" id="JALLKP010000001">
    <property type="protein sequence ID" value="KAK2198266.1"/>
    <property type="molecule type" value="Genomic_DNA"/>
</dbReference>
<evidence type="ECO:0000256" key="2">
    <source>
        <dbReference type="ARBA" id="ARBA00023054"/>
    </source>
</evidence>
<evidence type="ECO:0000313" key="7">
    <source>
        <dbReference type="Proteomes" id="UP001214638"/>
    </source>
</evidence>
<name>A0AAD9UQN5_9APIC</name>
<feature type="compositionally biased region" description="Polar residues" evidence="4">
    <location>
        <begin position="80"/>
        <end position="95"/>
    </location>
</feature>
<dbReference type="Proteomes" id="UP001214638">
    <property type="component" value="Unassembled WGS sequence"/>
</dbReference>
<feature type="region of interest" description="Disordered" evidence="4">
    <location>
        <begin position="42"/>
        <end position="63"/>
    </location>
</feature>
<dbReference type="KEGG" id="bdw:94335573"/>
<reference evidence="6" key="1">
    <citation type="journal article" date="2023" name="Nat. Microbiol.">
        <title>Babesia duncani multi-omics identifies virulence factors and drug targets.</title>
        <authorList>
            <person name="Singh P."/>
            <person name="Lonardi S."/>
            <person name="Liang Q."/>
            <person name="Vydyam P."/>
            <person name="Khabirova E."/>
            <person name="Fang T."/>
            <person name="Gihaz S."/>
            <person name="Thekkiniath J."/>
            <person name="Munshi M."/>
            <person name="Abel S."/>
            <person name="Ciampossin L."/>
            <person name="Batugedara G."/>
            <person name="Gupta M."/>
            <person name="Lu X.M."/>
            <person name="Lenz T."/>
            <person name="Chakravarty S."/>
            <person name="Cornillot E."/>
            <person name="Hu Y."/>
            <person name="Ma W."/>
            <person name="Gonzalez L.M."/>
            <person name="Sanchez S."/>
            <person name="Estrada K."/>
            <person name="Sanchez-Flores A."/>
            <person name="Montero E."/>
            <person name="Harb O.S."/>
            <person name="Le Roch K.G."/>
            <person name="Mamoun C.B."/>
        </authorList>
    </citation>
    <scope>NUCLEOTIDE SEQUENCE</scope>
    <source>
        <strain evidence="6">WA1</strain>
    </source>
</reference>
<dbReference type="Pfam" id="PF06244">
    <property type="entry name" value="Ccdc124"/>
    <property type="match status" value="1"/>
</dbReference>
<feature type="domain" description="Coiled-coil" evidence="5">
    <location>
        <begin position="108"/>
        <end position="183"/>
    </location>
</feature>
<evidence type="ECO:0000256" key="4">
    <source>
        <dbReference type="SAM" id="MobiDB-lite"/>
    </source>
</evidence>
<comment type="caution">
    <text evidence="6">The sequence shown here is derived from an EMBL/GenBank/DDBJ whole genome shotgun (WGS) entry which is preliminary data.</text>
</comment>
<dbReference type="GO" id="GO:0006366">
    <property type="term" value="P:transcription by RNA polymerase II"/>
    <property type="evidence" value="ECO:0007669"/>
    <property type="project" value="TreeGrafter"/>
</dbReference>
<organism evidence="6 7">
    <name type="scientific">Babesia duncani</name>
    <dbReference type="NCBI Taxonomy" id="323732"/>
    <lineage>
        <taxon>Eukaryota</taxon>
        <taxon>Sar</taxon>
        <taxon>Alveolata</taxon>
        <taxon>Apicomplexa</taxon>
        <taxon>Aconoidasida</taxon>
        <taxon>Piroplasmida</taxon>
        <taxon>Babesiidae</taxon>
        <taxon>Babesia</taxon>
    </lineage>
</organism>
<dbReference type="AlphaFoldDB" id="A0AAD9UQN5"/>
<dbReference type="PANTHER" id="PTHR21680">
    <property type="entry name" value="COILED-COIL DOMAIN-CONTAINING PROTEIN 124"/>
    <property type="match status" value="1"/>
</dbReference>
<evidence type="ECO:0000256" key="3">
    <source>
        <dbReference type="SAM" id="Coils"/>
    </source>
</evidence>
<proteinExistence type="inferred from homology"/>
<dbReference type="InterPro" id="IPR054414">
    <property type="entry name" value="Ccdc124/Oxs1_C"/>
</dbReference>
<accession>A0AAD9UQN5</accession>